<evidence type="ECO:0000313" key="2">
    <source>
        <dbReference type="Proteomes" id="UP000013085"/>
    </source>
</evidence>
<dbReference type="Proteomes" id="UP000013085">
    <property type="component" value="Unassembled WGS sequence"/>
</dbReference>
<accession>A0A0E2HCQ7</accession>
<dbReference type="AlphaFoldDB" id="A0A0E2HCQ7"/>
<dbReference type="SUPFAM" id="SSF89447">
    <property type="entry name" value="AbrB/MazE/MraZ-like"/>
    <property type="match status" value="1"/>
</dbReference>
<evidence type="ECO:0008006" key="3">
    <source>
        <dbReference type="Google" id="ProtNLM"/>
    </source>
</evidence>
<dbReference type="HOGENOM" id="CLU_158484_0_1_9"/>
<evidence type="ECO:0000313" key="1">
    <source>
        <dbReference type="EMBL" id="ENZ17213.1"/>
    </source>
</evidence>
<dbReference type="Gene3D" id="2.10.260.10">
    <property type="match status" value="1"/>
</dbReference>
<sequence>MQMSKKVTKGGGITIPRMLRQETGILPGVPVDVTADAAGIHIVKHVPACRFCGAVEDVAAVCGMEVCRTCAGKIAEVFQ</sequence>
<protein>
    <recommendedName>
        <fullName evidence="3">AbrB family transcriptional regulator</fullName>
    </recommendedName>
</protein>
<gene>
    <name evidence="1" type="ORF">HMPREF1090_01983</name>
</gene>
<dbReference type="PATRIC" id="fig|999408.3.peg.2128"/>
<organism evidence="1 2">
    <name type="scientific">[Clostridium] clostridioforme 90A8</name>
    <dbReference type="NCBI Taxonomy" id="999408"/>
    <lineage>
        <taxon>Bacteria</taxon>
        <taxon>Bacillati</taxon>
        <taxon>Bacillota</taxon>
        <taxon>Clostridia</taxon>
        <taxon>Lachnospirales</taxon>
        <taxon>Lachnospiraceae</taxon>
        <taxon>Enterocloster</taxon>
    </lineage>
</organism>
<comment type="caution">
    <text evidence="1">The sequence shown here is derived from an EMBL/GenBank/DDBJ whole genome shotgun (WGS) entry which is preliminary data.</text>
</comment>
<reference evidence="1 2" key="1">
    <citation type="submission" date="2013-01" db="EMBL/GenBank/DDBJ databases">
        <title>The Genome Sequence of Clostridium clostridioforme 90A8.</title>
        <authorList>
            <consortium name="The Broad Institute Genome Sequencing Platform"/>
            <person name="Earl A."/>
            <person name="Ward D."/>
            <person name="Feldgarden M."/>
            <person name="Gevers D."/>
            <person name="Courvalin P."/>
            <person name="Lambert T."/>
            <person name="Walker B."/>
            <person name="Young S.K."/>
            <person name="Zeng Q."/>
            <person name="Gargeya S."/>
            <person name="Fitzgerald M."/>
            <person name="Haas B."/>
            <person name="Abouelleil A."/>
            <person name="Alvarado L."/>
            <person name="Arachchi H.M."/>
            <person name="Berlin A.M."/>
            <person name="Chapman S.B."/>
            <person name="Dewar J."/>
            <person name="Goldberg J."/>
            <person name="Griggs A."/>
            <person name="Gujja S."/>
            <person name="Hansen M."/>
            <person name="Howarth C."/>
            <person name="Imamovic A."/>
            <person name="Larimer J."/>
            <person name="McCowan C."/>
            <person name="Murphy C."/>
            <person name="Neiman D."/>
            <person name="Pearson M."/>
            <person name="Priest M."/>
            <person name="Roberts A."/>
            <person name="Saif S."/>
            <person name="Shea T."/>
            <person name="Sisk P."/>
            <person name="Sykes S."/>
            <person name="Wortman J."/>
            <person name="Nusbaum C."/>
            <person name="Birren B."/>
        </authorList>
    </citation>
    <scope>NUCLEOTIDE SEQUENCE [LARGE SCALE GENOMIC DNA]</scope>
    <source>
        <strain evidence="1 2">90A8</strain>
    </source>
</reference>
<proteinExistence type="predicted"/>
<dbReference type="RefSeq" id="WP_002595626.1">
    <property type="nucleotide sequence ID" value="NZ_KB851019.1"/>
</dbReference>
<dbReference type="InterPro" id="IPR037914">
    <property type="entry name" value="SpoVT-AbrB_sf"/>
</dbReference>
<dbReference type="EMBL" id="AGYR01000018">
    <property type="protein sequence ID" value="ENZ17213.1"/>
    <property type="molecule type" value="Genomic_DNA"/>
</dbReference>
<name>A0A0E2HCQ7_9FIRM</name>